<dbReference type="PANTHER" id="PTHR37079:SF4">
    <property type="entry name" value="SERINE_THREONINE-PROTEIN KINASE ATM"/>
    <property type="match status" value="1"/>
</dbReference>
<evidence type="ECO:0000256" key="1">
    <source>
        <dbReference type="ARBA" id="ARBA00004123"/>
    </source>
</evidence>
<dbReference type="PROSITE" id="PS00916">
    <property type="entry name" value="PI3_4_KINASE_2"/>
    <property type="match status" value="1"/>
</dbReference>
<feature type="compositionally biased region" description="Low complexity" evidence="9">
    <location>
        <begin position="708"/>
        <end position="727"/>
    </location>
</feature>
<evidence type="ECO:0000313" key="12">
    <source>
        <dbReference type="EMBL" id="KXZ51143.1"/>
    </source>
</evidence>
<evidence type="ECO:0000259" key="10">
    <source>
        <dbReference type="PROSITE" id="PS50290"/>
    </source>
</evidence>
<dbReference type="Pfam" id="PF00454">
    <property type="entry name" value="PI3_PI4_kinase"/>
    <property type="match status" value="1"/>
</dbReference>
<gene>
    <name evidence="12" type="ORF">GPECTOR_13g630</name>
</gene>
<evidence type="ECO:0000256" key="3">
    <source>
        <dbReference type="ARBA" id="ARBA00022679"/>
    </source>
</evidence>
<dbReference type="InterPro" id="IPR036940">
    <property type="entry name" value="PI3/4_kinase_cat_sf"/>
</dbReference>
<keyword evidence="5" id="KW-0227">DNA damage</keyword>
<keyword evidence="4" id="KW-0547">Nucleotide-binding</keyword>
<evidence type="ECO:0000256" key="7">
    <source>
        <dbReference type="ARBA" id="ARBA00022840"/>
    </source>
</evidence>
<dbReference type="InterPro" id="IPR000403">
    <property type="entry name" value="PI3/4_kinase_cat_dom"/>
</dbReference>
<evidence type="ECO:0000259" key="11">
    <source>
        <dbReference type="PROSITE" id="PS51190"/>
    </source>
</evidence>
<dbReference type="Pfam" id="PF02260">
    <property type="entry name" value="FATC"/>
    <property type="match status" value="1"/>
</dbReference>
<dbReference type="SMART" id="SM01343">
    <property type="entry name" value="FATC"/>
    <property type="match status" value="1"/>
</dbReference>
<feature type="compositionally biased region" description="Low complexity" evidence="9">
    <location>
        <begin position="1045"/>
        <end position="1058"/>
    </location>
</feature>
<evidence type="ECO:0000256" key="6">
    <source>
        <dbReference type="ARBA" id="ARBA00022777"/>
    </source>
</evidence>
<dbReference type="InterPro" id="IPR003152">
    <property type="entry name" value="FATC_dom"/>
</dbReference>
<dbReference type="InterPro" id="IPR044107">
    <property type="entry name" value="PIKKc_ATM"/>
</dbReference>
<feature type="region of interest" description="Disordered" evidence="9">
    <location>
        <begin position="1038"/>
        <end position="1058"/>
    </location>
</feature>
<evidence type="ECO:0000256" key="4">
    <source>
        <dbReference type="ARBA" id="ARBA00022741"/>
    </source>
</evidence>
<dbReference type="GO" id="GO:0005524">
    <property type="term" value="F:ATP binding"/>
    <property type="evidence" value="ECO:0007669"/>
    <property type="project" value="UniProtKB-KW"/>
</dbReference>
<feature type="compositionally biased region" description="Basic residues" evidence="9">
    <location>
        <begin position="671"/>
        <end position="681"/>
    </location>
</feature>
<feature type="compositionally biased region" description="Low complexity" evidence="9">
    <location>
        <begin position="653"/>
        <end position="667"/>
    </location>
</feature>
<dbReference type="EMBL" id="LSYV01000014">
    <property type="protein sequence ID" value="KXZ51143.1"/>
    <property type="molecule type" value="Genomic_DNA"/>
</dbReference>
<feature type="compositionally biased region" description="Basic and acidic residues" evidence="9">
    <location>
        <begin position="329"/>
        <end position="346"/>
    </location>
</feature>
<dbReference type="PROSITE" id="PS51190">
    <property type="entry name" value="FATC"/>
    <property type="match status" value="1"/>
</dbReference>
<keyword evidence="7" id="KW-0067">ATP-binding</keyword>
<keyword evidence="6" id="KW-0418">Kinase</keyword>
<dbReference type="SMART" id="SM00146">
    <property type="entry name" value="PI3Kc"/>
    <property type="match status" value="1"/>
</dbReference>
<dbReference type="GO" id="GO:0006281">
    <property type="term" value="P:DNA repair"/>
    <property type="evidence" value="ECO:0007669"/>
    <property type="project" value="InterPro"/>
</dbReference>
<keyword evidence="8" id="KW-0539">Nucleus</keyword>
<comment type="caution">
    <text evidence="12">The sequence shown here is derived from an EMBL/GenBank/DDBJ whole genome shotgun (WGS) entry which is preliminary data.</text>
</comment>
<dbReference type="CDD" id="cd05171">
    <property type="entry name" value="PIKKc_ATM"/>
    <property type="match status" value="1"/>
</dbReference>
<dbReference type="EC" id="2.7.11.1" evidence="2"/>
<feature type="region of interest" description="Disordered" evidence="9">
    <location>
        <begin position="904"/>
        <end position="924"/>
    </location>
</feature>
<comment type="subcellular location">
    <subcellularLocation>
        <location evidence="1">Nucleus</location>
    </subcellularLocation>
</comment>
<keyword evidence="3" id="KW-0808">Transferase</keyword>
<dbReference type="GO" id="GO:0005634">
    <property type="term" value="C:nucleus"/>
    <property type="evidence" value="ECO:0007669"/>
    <property type="project" value="UniProtKB-SubCell"/>
</dbReference>
<feature type="region of interest" description="Disordered" evidence="9">
    <location>
        <begin position="457"/>
        <end position="524"/>
    </location>
</feature>
<feature type="region of interest" description="Disordered" evidence="9">
    <location>
        <begin position="591"/>
        <end position="613"/>
    </location>
</feature>
<organism evidence="12 13">
    <name type="scientific">Gonium pectorale</name>
    <name type="common">Green alga</name>
    <dbReference type="NCBI Taxonomy" id="33097"/>
    <lineage>
        <taxon>Eukaryota</taxon>
        <taxon>Viridiplantae</taxon>
        <taxon>Chlorophyta</taxon>
        <taxon>core chlorophytes</taxon>
        <taxon>Chlorophyceae</taxon>
        <taxon>CS clade</taxon>
        <taxon>Chlamydomonadales</taxon>
        <taxon>Volvocaceae</taxon>
        <taxon>Gonium</taxon>
    </lineage>
</organism>
<evidence type="ECO:0000256" key="9">
    <source>
        <dbReference type="SAM" id="MobiDB-lite"/>
    </source>
</evidence>
<accession>A0A150GMS3</accession>
<evidence type="ECO:0000256" key="5">
    <source>
        <dbReference type="ARBA" id="ARBA00022763"/>
    </source>
</evidence>
<dbReference type="InterPro" id="IPR038980">
    <property type="entry name" value="ATM_plant"/>
</dbReference>
<name>A0A150GMS3_GONPE</name>
<dbReference type="STRING" id="33097.A0A150GMS3"/>
<feature type="region of interest" description="Disordered" evidence="9">
    <location>
        <begin position="653"/>
        <end position="729"/>
    </location>
</feature>
<sequence>MDALPVASCPVPVDPSAAYEGLPHLAGFEPNISYAGGINKPKILVALDSCGGRHRQLVKSGNDDMRQASGGWRDAVMQQTFALINGLLARDAAAASRGLRIATYRVVPFSPTAGLLQWVEDTQPLNSFLLGKDYLGGAHGKYAAPGEWNWIQCYNRMKLATDRVREGKADTGEMLAAFTEVMARFSPVLHHFLLEAFPHPAAWLAGQSAYAASTAAASIGGYLLGLGDRHSGNILLHGATGAVVHIDLGIAFEQGRFLTTPELVPFRLTRDVVDGLGVNGVEGPFRRCCEETMRVLRSHYESLLTVLEVVLHDPLAKWSLTLAKARQKQPRDRDRGGQQTDRQQREEEQDEDDAAALLGNADAARVLLRVKQKLEGRMDAGVRALLSEAQDPARLCRMYVGWSPWIWYDDNAFTIWGANGPSWEEAKKHSKGMRRLQDIPGYFRNYRRGRKKKAGFSMEDEYVSSDSETNEPDGVTAARKRKPQVRARANNSKQQPADSDAAAQPADAPQPPNRSAAPRARAASTSQITSAAAAMANGTAVGGASGVTLFGLAIPFFGPWRGRSASTPVIAGGEQEGGAQLGSALCHLGQALKQPGSPSHQPEAYGGSAPEGSTGAGAGAGAMLVPLICKPEMQPAGGGGGGGGASIFLQQLQQQQQGRPLPGGLLQTMPPHHHHQQHHHQQQQQQHQPQQACHSRPGSFTAQLGMYDDSGADPGSGSGAAQAPAPAYDEHMGPFSTIQQQMLLQQQEELLAAQVPKMEPLNGVTCAVGPVAGPGGPAGRAHAAHDEAMRWQHAVAAASGAAVADYAAPSMNGGGLGSGAGAGGGTGLPCLDSTSLMAVPSSALPPDMRVNDQRGVLGRLFPRNSTLKMMHSLFNRWSAQQDAADAEAAAEAASAAGEAVARAGSAAAAAPQPPQPPQLQSHTALQRAAAAAVTRAPGYAIGTAVTGAVAPPSQPEPRVFGLPVVTTGAAQMMMVSGTGNGSPQLRAIWRDAPPSAGQWAPESLLQGVVSPPTQAPAADVLLPPPAGLPALALAVGHGGGGGDGAATATAAASGGSPSGGHVDAVGFITMPSPHPLCQQQGYLLPGATPADGYETPSALRKRGRDDDSPASATTGLGQGASLAGGSFSASRKLQRGLSGVFGPLLSWMSVGRRNSAAGVAGGHAASGAAAAATGAPSATPTPSAAGASFEAVAIPRGNRACDAPGKVDAACAAAVADGGAAAARVSVNGTSSVGLGLVLGLGMELPSAGEGAVVGLLSGLNDSRLLDGLPSLAEDMTAAMLAGIEAAAAAGGAAGRRSGGGAGRGASGGGAVGMAAAAAGDMDALRLRSGCGGADAGAGLGAGAGTGMRHGAFRAGDGGEREIAAREAYRFVTLAAPDPAPGEEYGGRCGEGSWPEAAADCSAMQVGLACVQPDGTLPTPFVAPDMQRRVSECRYDGSDTAAGRTTAAGAGFPDGYAAGMDTAPPHHQLQQQWRPALGSEMRTQRYAAGPTSASPAEPLWAAQPPPPSSHMQPPPPKGPIDREERTWEQGIQPPALCAIAAMAAADDAPMRGPMLSRGVSEAPGGAGSLLQRLSTSLSDYFRFLAR</sequence>
<proteinExistence type="predicted"/>
<feature type="compositionally biased region" description="Low complexity" evidence="9">
    <location>
        <begin position="494"/>
        <end position="524"/>
    </location>
</feature>
<reference evidence="13" key="1">
    <citation type="journal article" date="2016" name="Nat. Commun.">
        <title>The Gonium pectorale genome demonstrates co-option of cell cycle regulation during the evolution of multicellularity.</title>
        <authorList>
            <person name="Hanschen E.R."/>
            <person name="Marriage T.N."/>
            <person name="Ferris P.J."/>
            <person name="Hamaji T."/>
            <person name="Toyoda A."/>
            <person name="Fujiyama A."/>
            <person name="Neme R."/>
            <person name="Noguchi H."/>
            <person name="Minakuchi Y."/>
            <person name="Suzuki M."/>
            <person name="Kawai-Toyooka H."/>
            <person name="Smith D.R."/>
            <person name="Sparks H."/>
            <person name="Anderson J."/>
            <person name="Bakaric R."/>
            <person name="Luria V."/>
            <person name="Karger A."/>
            <person name="Kirschner M.W."/>
            <person name="Durand P.M."/>
            <person name="Michod R.E."/>
            <person name="Nozaki H."/>
            <person name="Olson B.J."/>
        </authorList>
    </citation>
    <scope>NUCLEOTIDE SEQUENCE [LARGE SCALE GENOMIC DNA]</scope>
    <source>
        <strain evidence="13">NIES-2863</strain>
    </source>
</reference>
<feature type="compositionally biased region" description="Pro residues" evidence="9">
    <location>
        <begin position="1503"/>
        <end position="1518"/>
    </location>
</feature>
<dbReference type="Gene3D" id="1.10.1070.11">
    <property type="entry name" value="Phosphatidylinositol 3-/4-kinase, catalytic domain"/>
    <property type="match status" value="1"/>
</dbReference>
<feature type="domain" description="PI3K/PI4K catalytic" evidence="10">
    <location>
        <begin position="28"/>
        <end position="360"/>
    </location>
</feature>
<evidence type="ECO:0000313" key="13">
    <source>
        <dbReference type="Proteomes" id="UP000075714"/>
    </source>
</evidence>
<dbReference type="InterPro" id="IPR018936">
    <property type="entry name" value="PI3/4_kinase_CS"/>
</dbReference>
<feature type="region of interest" description="Disordered" evidence="9">
    <location>
        <begin position="1484"/>
        <end position="1522"/>
    </location>
</feature>
<dbReference type="PANTHER" id="PTHR37079">
    <property type="entry name" value="SERINE/THREONINE-PROTEIN KINASE ATM"/>
    <property type="match status" value="1"/>
</dbReference>
<feature type="compositionally biased region" description="Acidic residues" evidence="9">
    <location>
        <begin position="458"/>
        <end position="471"/>
    </location>
</feature>
<evidence type="ECO:0000256" key="2">
    <source>
        <dbReference type="ARBA" id="ARBA00012513"/>
    </source>
</evidence>
<feature type="domain" description="FATC" evidence="11">
    <location>
        <begin position="366"/>
        <end position="406"/>
    </location>
</feature>
<feature type="region of interest" description="Disordered" evidence="9">
    <location>
        <begin position="1079"/>
        <end position="1121"/>
    </location>
</feature>
<dbReference type="InterPro" id="IPR011009">
    <property type="entry name" value="Kinase-like_dom_sf"/>
</dbReference>
<dbReference type="SUPFAM" id="SSF56112">
    <property type="entry name" value="Protein kinase-like (PK-like)"/>
    <property type="match status" value="1"/>
</dbReference>
<dbReference type="GO" id="GO:0004674">
    <property type="term" value="F:protein serine/threonine kinase activity"/>
    <property type="evidence" value="ECO:0007669"/>
    <property type="project" value="UniProtKB-EC"/>
</dbReference>
<feature type="compositionally biased region" description="Low complexity" evidence="9">
    <location>
        <begin position="1112"/>
        <end position="1121"/>
    </location>
</feature>
<evidence type="ECO:0000256" key="8">
    <source>
        <dbReference type="ARBA" id="ARBA00023242"/>
    </source>
</evidence>
<dbReference type="Proteomes" id="UP000075714">
    <property type="component" value="Unassembled WGS sequence"/>
</dbReference>
<dbReference type="Gene3D" id="3.30.1010.10">
    <property type="entry name" value="Phosphatidylinositol 3-kinase Catalytic Subunit, Chain A, domain 4"/>
    <property type="match status" value="1"/>
</dbReference>
<protein>
    <recommendedName>
        <fullName evidence="2">non-specific serine/threonine protein kinase</fullName>
        <ecNumber evidence="2">2.7.11.1</ecNumber>
    </recommendedName>
</protein>
<feature type="compositionally biased region" description="Low complexity" evidence="9">
    <location>
        <begin position="682"/>
        <end position="691"/>
    </location>
</feature>
<dbReference type="PROSITE" id="PS50290">
    <property type="entry name" value="PI3_4_KINASE_3"/>
    <property type="match status" value="1"/>
</dbReference>
<keyword evidence="13" id="KW-1185">Reference proteome</keyword>
<dbReference type="OrthoDB" id="381190at2759"/>
<feature type="region of interest" description="Disordered" evidence="9">
    <location>
        <begin position="327"/>
        <end position="352"/>
    </location>
</feature>